<keyword evidence="1" id="KW-0732">Signal</keyword>
<dbReference type="Proteomes" id="UP000776276">
    <property type="component" value="Unassembled WGS sequence"/>
</dbReference>
<dbReference type="SMART" id="SM00564">
    <property type="entry name" value="PQQ"/>
    <property type="match status" value="4"/>
</dbReference>
<evidence type="ECO:0000256" key="1">
    <source>
        <dbReference type="SAM" id="SignalP"/>
    </source>
</evidence>
<reference evidence="3 4" key="1">
    <citation type="submission" date="2021-06" db="EMBL/GenBank/DDBJ databases">
        <title>Sphingomonas sp. XMGL2, whole genome shotgun sequencing project.</title>
        <authorList>
            <person name="Zhao G."/>
            <person name="Shen L."/>
        </authorList>
    </citation>
    <scope>NUCLEOTIDE SEQUENCE [LARGE SCALE GENOMIC DNA]</scope>
    <source>
        <strain evidence="3 4">XMGL2</strain>
    </source>
</reference>
<dbReference type="EMBL" id="JAHKRT010000006">
    <property type="protein sequence ID" value="MBU3078600.1"/>
    <property type="molecule type" value="Genomic_DNA"/>
</dbReference>
<gene>
    <name evidence="3" type="ORF">KOF26_12040</name>
</gene>
<keyword evidence="4" id="KW-1185">Reference proteome</keyword>
<evidence type="ECO:0000313" key="3">
    <source>
        <dbReference type="EMBL" id="MBU3078600.1"/>
    </source>
</evidence>
<name>A0ABS6BJX9_9SPHN</name>
<protein>
    <submittedName>
        <fullName evidence="3">PQQ-binding-like beta-propeller repeat protein</fullName>
    </submittedName>
</protein>
<dbReference type="PANTHER" id="PTHR32303:SF4">
    <property type="entry name" value="QUINOPROTEIN GLUCOSE DEHYDROGENASE"/>
    <property type="match status" value="1"/>
</dbReference>
<dbReference type="InterPro" id="IPR002372">
    <property type="entry name" value="PQQ_rpt_dom"/>
</dbReference>
<feature type="chain" id="PRO_5046425913" evidence="1">
    <location>
        <begin position="27"/>
        <end position="668"/>
    </location>
</feature>
<accession>A0ABS6BJX9</accession>
<dbReference type="RefSeq" id="WP_216325107.1">
    <property type="nucleotide sequence ID" value="NZ_JAHKRT010000006.1"/>
</dbReference>
<evidence type="ECO:0000313" key="4">
    <source>
        <dbReference type="Proteomes" id="UP000776276"/>
    </source>
</evidence>
<evidence type="ECO:0000259" key="2">
    <source>
        <dbReference type="Pfam" id="PF01011"/>
    </source>
</evidence>
<dbReference type="InterPro" id="IPR018391">
    <property type="entry name" value="PQQ_b-propeller_rpt"/>
</dbReference>
<feature type="signal peptide" evidence="1">
    <location>
        <begin position="1"/>
        <end position="26"/>
    </location>
</feature>
<organism evidence="3 4">
    <name type="scientific">Sphingomonas quercus</name>
    <dbReference type="NCBI Taxonomy" id="2842451"/>
    <lineage>
        <taxon>Bacteria</taxon>
        <taxon>Pseudomonadati</taxon>
        <taxon>Pseudomonadota</taxon>
        <taxon>Alphaproteobacteria</taxon>
        <taxon>Sphingomonadales</taxon>
        <taxon>Sphingomonadaceae</taxon>
        <taxon>Sphingomonas</taxon>
    </lineage>
</organism>
<dbReference type="PANTHER" id="PTHR32303">
    <property type="entry name" value="QUINOPROTEIN ALCOHOL DEHYDROGENASE (CYTOCHROME C)"/>
    <property type="match status" value="1"/>
</dbReference>
<proteinExistence type="predicted"/>
<comment type="caution">
    <text evidence="3">The sequence shown here is derived from an EMBL/GenBank/DDBJ whole genome shotgun (WGS) entry which is preliminary data.</text>
</comment>
<dbReference type="Pfam" id="PF01011">
    <property type="entry name" value="PQQ"/>
    <property type="match status" value="1"/>
</dbReference>
<sequence>MAKLTRRTAMALPLMAWLFARTPALAQITPRQRAPGDTDWPSYGNNLANHRYSPLDQINAENFNDLEIAWRVKTDLFGARPEYQFECTPLMINGVLYATAGTRRSVIAVDGATGEILWIHREDEGERARNAPRKLSGRGLSYWTDGKEERLLYVTIGYQLVALDPATGQRIPGFGDNGIVDLKKDFDQDIDPVHADVGLHAAPAVAKNVVIVGAAHTAGNVPKTRDNVRGYVRAFDVRTGARKWIFHTIPRKGEFGYDTWLDGTDEIGNAGVWCQISVDVDLNLAYLGVELPTGDVGGQYRRGDGLFGESIVAVDLDSGERKWHYQLVHHGIWDYDVPCAPILLDVPVKGKGVVKLLAQPTKQSYLYVLDRVTGKPVWPIRETRVPKGDVPGEWYAPTQPVPSRPAAYDMQGISADSLIDFTPELHAKALEVISNYRTGPLFTPASVFDPDGSWGTLTAPSLTGGANWPGGSADPETGVVYIYSKTQADVMTELKNDNPKLSDFEWINVRGMPNAPKRGDHTYGRLTVEGLPLLKPPYGRITAIDLKTGDHLWQVPHGETPDEVRNHPRLKGMTIPKTGRAGFAGTLTTRTLVICGEPGLFTLPDGRRGAMLCAYDKATGEQKGAVYMPASISGVPMTYMLNGQQYIVAAIGGGNYSGELIAFRLPGA</sequence>
<feature type="domain" description="Pyrrolo-quinoline quinone repeat" evidence="2">
    <location>
        <begin position="40"/>
        <end position="647"/>
    </location>
</feature>